<organism evidence="1 2">
    <name type="scientific">Candidatus Methanomarinus sp</name>
    <dbReference type="NCBI Taxonomy" id="3386244"/>
    <lineage>
        <taxon>Archaea</taxon>
        <taxon>Methanobacteriati</taxon>
        <taxon>Methanobacteriota</taxon>
        <taxon>Stenosarchaea group</taxon>
        <taxon>Methanomicrobia</taxon>
        <taxon>Methanosarcinales</taxon>
        <taxon>ANME-2 cluster</taxon>
        <taxon>Candidatus Methanocomedenaceae</taxon>
        <taxon>Candidatus Methanomarinus</taxon>
    </lineage>
</organism>
<comment type="caution">
    <text evidence="1">The sequence shown here is derived from an EMBL/GenBank/DDBJ whole genome shotgun (WGS) entry which is preliminary data.</text>
</comment>
<name>A0AC61S9L8_9EURY</name>
<proteinExistence type="predicted"/>
<dbReference type="EMBL" id="QYBA01000217">
    <property type="protein sequence ID" value="TKY91324.1"/>
    <property type="molecule type" value="Genomic_DNA"/>
</dbReference>
<evidence type="ECO:0000313" key="2">
    <source>
        <dbReference type="Proteomes" id="UP000315423"/>
    </source>
</evidence>
<accession>A0AC61S9L8</accession>
<protein>
    <submittedName>
        <fullName evidence="1">Radical SAM protein</fullName>
    </submittedName>
</protein>
<sequence length="363" mass="40994">MRILSEGTRYDSCNQTAVCHAFGPDGRCIQLYKTLLTNSCAGECAYCPNRSTRKTLRASLTPQEIAKITWSFYRKNAVEGLFLSSGIIGDAEKTSLQQLEVAELLRGSGFTGYIHIRVMPGTPKYLLEQIADHANKFGVNAETTSALNYSEICPNFDYNNDVLTRLQWTRDLIKKKRSETRYTGQIIGANDTQFVVGAVSEPDRDIIRTVHGFMNKYALRRPYFMSFDPVPDTPLENSTPSPKWREHRLYQASFLLKDYGCKASDFDDIFNEDGFLTNDDPKMRLACVHSDYFPVDVNCAGREELLLVPGIGPISANRIMQTRPITSEQELMRMGVVMSRARPFIELNGNRQTNISSFIESAL</sequence>
<evidence type="ECO:0000313" key="1">
    <source>
        <dbReference type="EMBL" id="TKY91324.1"/>
    </source>
</evidence>
<dbReference type="Proteomes" id="UP000315423">
    <property type="component" value="Unassembled WGS sequence"/>
</dbReference>
<gene>
    <name evidence="1" type="ORF">C5S46_06460</name>
</gene>
<reference evidence="1" key="1">
    <citation type="submission" date="2018-09" db="EMBL/GenBank/DDBJ databases">
        <title>A genomic encyclopedia of anaerobic methanotrophic archaea.</title>
        <authorList>
            <person name="Skennerton C.T."/>
            <person name="Chadwick G.L."/>
            <person name="Laso-Perez R."/>
            <person name="Leu A.O."/>
            <person name="Speth D.R."/>
            <person name="Yu H."/>
            <person name="Morgan-Lang C."/>
            <person name="Hatzenpichler R."/>
            <person name="Goudeau D."/>
            <person name="Malmstrom R."/>
            <person name="Woyke T."/>
            <person name="Hallam S."/>
            <person name="Tyson G.W."/>
            <person name="Wegener G."/>
            <person name="Boetius A."/>
            <person name="Orphan V.J."/>
        </authorList>
    </citation>
    <scope>NUCLEOTIDE SEQUENCE</scope>
    <source>
        <strain evidence="1">CONS3730D10UFb2</strain>
    </source>
</reference>